<dbReference type="CDD" id="cd18186">
    <property type="entry name" value="BTB_POZ_ZBTB_KLHL-like"/>
    <property type="match status" value="1"/>
</dbReference>
<evidence type="ECO:0000313" key="2">
    <source>
        <dbReference type="EMBL" id="KAL2074399.1"/>
    </source>
</evidence>
<proteinExistence type="predicted"/>
<accession>A0ABR4CWV9</accession>
<dbReference type="InterPro" id="IPR011333">
    <property type="entry name" value="SKP1/BTB/POZ_sf"/>
</dbReference>
<dbReference type="PANTHER" id="PTHR47843:SF2">
    <property type="entry name" value="BTB DOMAIN-CONTAINING PROTEIN"/>
    <property type="match status" value="1"/>
</dbReference>
<organism evidence="2 3">
    <name type="scientific">Oculimacula yallundae</name>
    <dbReference type="NCBI Taxonomy" id="86028"/>
    <lineage>
        <taxon>Eukaryota</taxon>
        <taxon>Fungi</taxon>
        <taxon>Dikarya</taxon>
        <taxon>Ascomycota</taxon>
        <taxon>Pezizomycotina</taxon>
        <taxon>Leotiomycetes</taxon>
        <taxon>Helotiales</taxon>
        <taxon>Ploettnerulaceae</taxon>
        <taxon>Oculimacula</taxon>
    </lineage>
</organism>
<name>A0ABR4CWV9_9HELO</name>
<dbReference type="Proteomes" id="UP001595075">
    <property type="component" value="Unassembled WGS sequence"/>
</dbReference>
<dbReference type="SUPFAM" id="SSF54695">
    <property type="entry name" value="POZ domain"/>
    <property type="match status" value="1"/>
</dbReference>
<reference evidence="2 3" key="1">
    <citation type="journal article" date="2024" name="Commun. Biol.">
        <title>Comparative genomic analysis of thermophilic fungi reveals convergent evolutionary adaptations and gene losses.</title>
        <authorList>
            <person name="Steindorff A.S."/>
            <person name="Aguilar-Pontes M.V."/>
            <person name="Robinson A.J."/>
            <person name="Andreopoulos B."/>
            <person name="LaButti K."/>
            <person name="Kuo A."/>
            <person name="Mondo S."/>
            <person name="Riley R."/>
            <person name="Otillar R."/>
            <person name="Haridas S."/>
            <person name="Lipzen A."/>
            <person name="Grimwood J."/>
            <person name="Schmutz J."/>
            <person name="Clum A."/>
            <person name="Reid I.D."/>
            <person name="Moisan M.C."/>
            <person name="Butler G."/>
            <person name="Nguyen T.T.M."/>
            <person name="Dewar K."/>
            <person name="Conant G."/>
            <person name="Drula E."/>
            <person name="Henrissat B."/>
            <person name="Hansel C."/>
            <person name="Singer S."/>
            <person name="Hutchinson M.I."/>
            <person name="de Vries R.P."/>
            <person name="Natvig D.O."/>
            <person name="Powell A.J."/>
            <person name="Tsang A."/>
            <person name="Grigoriev I.V."/>
        </authorList>
    </citation>
    <scope>NUCLEOTIDE SEQUENCE [LARGE SCALE GENOMIC DNA]</scope>
    <source>
        <strain evidence="2 3">CBS 494.80</strain>
    </source>
</reference>
<dbReference type="Pfam" id="PF00651">
    <property type="entry name" value="BTB"/>
    <property type="match status" value="1"/>
</dbReference>
<evidence type="ECO:0000259" key="1">
    <source>
        <dbReference type="PROSITE" id="PS50097"/>
    </source>
</evidence>
<dbReference type="Gene3D" id="3.30.710.10">
    <property type="entry name" value="Potassium Channel Kv1.1, Chain A"/>
    <property type="match status" value="1"/>
</dbReference>
<gene>
    <name evidence="2" type="ORF">VTL71DRAFT_8177</name>
</gene>
<keyword evidence="3" id="KW-1185">Reference proteome</keyword>
<feature type="domain" description="BTB" evidence="1">
    <location>
        <begin position="50"/>
        <end position="119"/>
    </location>
</feature>
<dbReference type="PROSITE" id="PS50097">
    <property type="entry name" value="BTB"/>
    <property type="match status" value="1"/>
</dbReference>
<evidence type="ECO:0000313" key="3">
    <source>
        <dbReference type="Proteomes" id="UP001595075"/>
    </source>
</evidence>
<sequence length="254" mass="28822">MSENPCLCSFCWYMEAGPPIRAQRAGRCQRSERLAAHKTAVSELTAIHSEKVKLLVGTDEHEFSCHKALLAYFSPFFKRAFYGSMKESNTGVMKLPEEKAELIETLVSWVNSGLVESENSPEHLWAMGDRLTIPLFSNEVMHIMFRMYDTCWGMSGFHCLRAEAAQIACKDTPTNSKLSTFVRDYVFAHGPLNRSWCDDARRGPNYILDWHNFIHGGGDLVLEICIQAGFNKPLDDINITPCKPDNQHKYLIPV</sequence>
<dbReference type="EMBL" id="JAZHXI010000002">
    <property type="protein sequence ID" value="KAL2074399.1"/>
    <property type="molecule type" value="Genomic_DNA"/>
</dbReference>
<dbReference type="InterPro" id="IPR000210">
    <property type="entry name" value="BTB/POZ_dom"/>
</dbReference>
<protein>
    <recommendedName>
        <fullName evidence="1">BTB domain-containing protein</fullName>
    </recommendedName>
</protein>
<comment type="caution">
    <text evidence="2">The sequence shown here is derived from an EMBL/GenBank/DDBJ whole genome shotgun (WGS) entry which is preliminary data.</text>
</comment>
<dbReference type="PANTHER" id="PTHR47843">
    <property type="entry name" value="BTB DOMAIN-CONTAINING PROTEIN-RELATED"/>
    <property type="match status" value="1"/>
</dbReference>